<evidence type="ECO:0000256" key="1">
    <source>
        <dbReference type="ARBA" id="ARBA00004196"/>
    </source>
</evidence>
<feature type="domain" description="Tubulin/FtsZ GTPase" evidence="8">
    <location>
        <begin position="346"/>
        <end position="538"/>
    </location>
</feature>
<accession>A0AAD5XB26</accession>
<evidence type="ECO:0000256" key="5">
    <source>
        <dbReference type="ARBA" id="ARBA00022741"/>
    </source>
</evidence>
<comment type="caution">
    <text evidence="9">The sequence shown here is derived from an EMBL/GenBank/DDBJ whole genome shotgun (WGS) entry which is preliminary data.</text>
</comment>
<dbReference type="InterPro" id="IPR051848">
    <property type="entry name" value="PGIP"/>
</dbReference>
<dbReference type="PRINTS" id="PR01161">
    <property type="entry name" value="TUBULIN"/>
</dbReference>
<dbReference type="EMBL" id="JADGJH010003585">
    <property type="protein sequence ID" value="KAJ3090011.1"/>
    <property type="molecule type" value="Genomic_DNA"/>
</dbReference>
<evidence type="ECO:0000256" key="3">
    <source>
        <dbReference type="ARBA" id="ARBA00022701"/>
    </source>
</evidence>
<dbReference type="GO" id="GO:0005525">
    <property type="term" value="F:GTP binding"/>
    <property type="evidence" value="ECO:0007669"/>
    <property type="project" value="UniProtKB-UniRule"/>
</dbReference>
<dbReference type="AlphaFoldDB" id="A0AAD5XB26"/>
<keyword evidence="4" id="KW-0677">Repeat</keyword>
<dbReference type="Pfam" id="PF00560">
    <property type="entry name" value="LRR_1"/>
    <property type="match status" value="2"/>
</dbReference>
<organism evidence="9 10">
    <name type="scientific">Physocladia obscura</name>
    <dbReference type="NCBI Taxonomy" id="109957"/>
    <lineage>
        <taxon>Eukaryota</taxon>
        <taxon>Fungi</taxon>
        <taxon>Fungi incertae sedis</taxon>
        <taxon>Chytridiomycota</taxon>
        <taxon>Chytridiomycota incertae sedis</taxon>
        <taxon>Chytridiomycetes</taxon>
        <taxon>Chytridiales</taxon>
        <taxon>Chytriomycetaceae</taxon>
        <taxon>Physocladia</taxon>
    </lineage>
</organism>
<dbReference type="InterPro" id="IPR003008">
    <property type="entry name" value="Tubulin_FtsZ_GTPase"/>
</dbReference>
<dbReference type="PROSITE" id="PS00227">
    <property type="entry name" value="TUBULIN"/>
    <property type="match status" value="1"/>
</dbReference>
<evidence type="ECO:0000256" key="4">
    <source>
        <dbReference type="ARBA" id="ARBA00022737"/>
    </source>
</evidence>
<evidence type="ECO:0000259" key="8">
    <source>
        <dbReference type="SMART" id="SM00864"/>
    </source>
</evidence>
<dbReference type="Gene3D" id="3.40.50.1440">
    <property type="entry name" value="Tubulin/FtsZ, GTPase domain"/>
    <property type="match status" value="1"/>
</dbReference>
<dbReference type="SMART" id="SM00864">
    <property type="entry name" value="Tubulin"/>
    <property type="match status" value="1"/>
</dbReference>
<feature type="non-terminal residue" evidence="9">
    <location>
        <position position="538"/>
    </location>
</feature>
<comment type="subcellular location">
    <subcellularLocation>
        <location evidence="1">Cell envelope</location>
    </subcellularLocation>
</comment>
<dbReference type="SUPFAM" id="SSF52490">
    <property type="entry name" value="Tubulin nucleotide-binding domain-like"/>
    <property type="match status" value="1"/>
</dbReference>
<dbReference type="PANTHER" id="PTHR48059:SF30">
    <property type="entry name" value="OS06G0587000 PROTEIN"/>
    <property type="match status" value="1"/>
</dbReference>
<dbReference type="PANTHER" id="PTHR48059">
    <property type="entry name" value="POLYGALACTURONASE INHIBITOR 1"/>
    <property type="match status" value="1"/>
</dbReference>
<protein>
    <recommendedName>
        <fullName evidence="8">Tubulin/FtsZ GTPase domain-containing protein</fullName>
    </recommendedName>
</protein>
<dbReference type="InterPro" id="IPR032675">
    <property type="entry name" value="LRR_dom_sf"/>
</dbReference>
<evidence type="ECO:0000313" key="9">
    <source>
        <dbReference type="EMBL" id="KAJ3090011.1"/>
    </source>
</evidence>
<dbReference type="Pfam" id="PF00091">
    <property type="entry name" value="Tubulin"/>
    <property type="match status" value="1"/>
</dbReference>
<keyword evidence="3 7" id="KW-0493">Microtubule</keyword>
<dbReference type="InterPro" id="IPR000217">
    <property type="entry name" value="Tubulin"/>
</dbReference>
<sequence length="538" mass="60315">MKLNIARTCNAQFTEISKSFADIKLIANNPRRLRWDDLVNSYDELDILKFLPPSYWLACDDQLFKSLHRMVWMWNFDNDYRTGNVKQKAIIAASSHSVETLRFRYENPLEDWMQKPENISQLKSIWIEYLSGVNRLPPFWHSKKLRSLTLEFNYGMIGSIPPKISELLYLTSLNLSCSGGITFENPRALFEMDLMYLNLQSINLSCIELSEFWVMKRLRSLNLAWCGVFGPIGPGIAELVSLNELNLSNNPSIGGSIPVEIWSLVHLNSLNLSFTGLSGVIPKGVGTLWQLNICNLEGNTLSGSIPKDFGRCQGLKSLSLQNNRFDGHIPTEILMLKNLKQLKLANNSFVGFCGGTISLNVENSAPLKAGSLSPLSDAKRNMLNIDQILVDTERKTLSRLDPSARRTIVNADSTGRGNNWTHGYSDDVGAEAAMEAIRRNLERSETDVGSRGTLIFQSIAGGTGSGLGSRLTEDIRDVYPKRYIWNCAISPFTSGETALQHYNSTLSIARLQEHSDMISIFSNDLLLNAISKQHILRK</sequence>
<reference evidence="9" key="1">
    <citation type="submission" date="2020-05" db="EMBL/GenBank/DDBJ databases">
        <title>Phylogenomic resolution of chytrid fungi.</title>
        <authorList>
            <person name="Stajich J.E."/>
            <person name="Amses K."/>
            <person name="Simmons R."/>
            <person name="Seto K."/>
            <person name="Myers J."/>
            <person name="Bonds A."/>
            <person name="Quandt C.A."/>
            <person name="Barry K."/>
            <person name="Liu P."/>
            <person name="Grigoriev I."/>
            <person name="Longcore J.E."/>
            <person name="James T.Y."/>
        </authorList>
    </citation>
    <scope>NUCLEOTIDE SEQUENCE</scope>
    <source>
        <strain evidence="9">JEL0513</strain>
    </source>
</reference>
<keyword evidence="5 7" id="KW-0547">Nucleotide-binding</keyword>
<dbReference type="Gene3D" id="3.80.10.10">
    <property type="entry name" value="Ribonuclease Inhibitor"/>
    <property type="match status" value="2"/>
</dbReference>
<dbReference type="SUPFAM" id="SSF52058">
    <property type="entry name" value="L domain-like"/>
    <property type="match status" value="1"/>
</dbReference>
<proteinExistence type="inferred from homology"/>
<evidence type="ECO:0000256" key="7">
    <source>
        <dbReference type="RuleBase" id="RU000352"/>
    </source>
</evidence>
<dbReference type="InterPro" id="IPR036525">
    <property type="entry name" value="Tubulin/FtsZ_GTPase_sf"/>
</dbReference>
<dbReference type="Proteomes" id="UP001211907">
    <property type="component" value="Unassembled WGS sequence"/>
</dbReference>
<keyword evidence="6 7" id="KW-0342">GTP-binding</keyword>
<comment type="similarity">
    <text evidence="2 7">Belongs to the tubulin family.</text>
</comment>
<evidence type="ECO:0000313" key="10">
    <source>
        <dbReference type="Proteomes" id="UP001211907"/>
    </source>
</evidence>
<dbReference type="InterPro" id="IPR017975">
    <property type="entry name" value="Tubulin_CS"/>
</dbReference>
<name>A0AAD5XB26_9FUNG</name>
<dbReference type="InterPro" id="IPR001611">
    <property type="entry name" value="Leu-rich_rpt"/>
</dbReference>
<keyword evidence="10" id="KW-1185">Reference proteome</keyword>
<dbReference type="FunFam" id="3.80.10.10:FF:000383">
    <property type="entry name" value="Leucine-rich repeat receptor protein kinase EMS1"/>
    <property type="match status" value="1"/>
</dbReference>
<dbReference type="GO" id="GO:0007017">
    <property type="term" value="P:microtubule-based process"/>
    <property type="evidence" value="ECO:0007669"/>
    <property type="project" value="InterPro"/>
</dbReference>
<dbReference type="GO" id="GO:0005874">
    <property type="term" value="C:microtubule"/>
    <property type="evidence" value="ECO:0007669"/>
    <property type="project" value="UniProtKB-KW"/>
</dbReference>
<evidence type="ECO:0000256" key="2">
    <source>
        <dbReference type="ARBA" id="ARBA00009636"/>
    </source>
</evidence>
<evidence type="ECO:0000256" key="6">
    <source>
        <dbReference type="ARBA" id="ARBA00023134"/>
    </source>
</evidence>
<gene>
    <name evidence="9" type="ORF">HK100_007576</name>
</gene>